<dbReference type="AlphaFoldDB" id="A0A9P3Q1L4"/>
<sequence length="67" mass="7485">MGSWTHHDMQTSSSSSEHQGTHLPNLFRYPDVMARNLSYDLFASTALRIKNSPSSESPLDSACDSKR</sequence>
<proteinExistence type="predicted"/>
<keyword evidence="3" id="KW-1185">Reference proteome</keyword>
<accession>A0A9P3Q1L4</accession>
<dbReference type="EMBL" id="BRPK01000026">
    <property type="protein sequence ID" value="GLB45681.1"/>
    <property type="molecule type" value="Genomic_DNA"/>
</dbReference>
<feature type="region of interest" description="Disordered" evidence="1">
    <location>
        <begin position="1"/>
        <end position="24"/>
    </location>
</feature>
<evidence type="ECO:0000313" key="3">
    <source>
        <dbReference type="Proteomes" id="UP001063166"/>
    </source>
</evidence>
<name>A0A9P3Q1L4_LYOSH</name>
<dbReference type="Proteomes" id="UP001063166">
    <property type="component" value="Unassembled WGS sequence"/>
</dbReference>
<evidence type="ECO:0000313" key="2">
    <source>
        <dbReference type="EMBL" id="GLB45681.1"/>
    </source>
</evidence>
<reference evidence="2" key="1">
    <citation type="submission" date="2022-07" db="EMBL/GenBank/DDBJ databases">
        <title>The genome of Lyophyllum shimeji provides insight into the initial evolution of ectomycorrhizal fungal genome.</title>
        <authorList>
            <person name="Kobayashi Y."/>
            <person name="Shibata T."/>
            <person name="Hirakawa H."/>
            <person name="Shigenobu S."/>
            <person name="Nishiyama T."/>
            <person name="Yamada A."/>
            <person name="Hasebe M."/>
            <person name="Kawaguchi M."/>
        </authorList>
    </citation>
    <scope>NUCLEOTIDE SEQUENCE</scope>
    <source>
        <strain evidence="2">AT787</strain>
    </source>
</reference>
<comment type="caution">
    <text evidence="2">The sequence shown here is derived from an EMBL/GenBank/DDBJ whole genome shotgun (WGS) entry which is preliminary data.</text>
</comment>
<organism evidence="2 3">
    <name type="scientific">Lyophyllum shimeji</name>
    <name type="common">Hon-shimeji</name>
    <name type="synonym">Tricholoma shimeji</name>
    <dbReference type="NCBI Taxonomy" id="47721"/>
    <lineage>
        <taxon>Eukaryota</taxon>
        <taxon>Fungi</taxon>
        <taxon>Dikarya</taxon>
        <taxon>Basidiomycota</taxon>
        <taxon>Agaricomycotina</taxon>
        <taxon>Agaricomycetes</taxon>
        <taxon>Agaricomycetidae</taxon>
        <taxon>Agaricales</taxon>
        <taxon>Tricholomatineae</taxon>
        <taxon>Lyophyllaceae</taxon>
        <taxon>Lyophyllum</taxon>
    </lineage>
</organism>
<protein>
    <submittedName>
        <fullName evidence="2">Uncharacterized protein</fullName>
    </submittedName>
</protein>
<gene>
    <name evidence="2" type="ORF">LshimejAT787_2600140</name>
</gene>
<evidence type="ECO:0000256" key="1">
    <source>
        <dbReference type="SAM" id="MobiDB-lite"/>
    </source>
</evidence>